<dbReference type="Proteomes" id="UP001056384">
    <property type="component" value="Chromosome 10"/>
</dbReference>
<comment type="similarity">
    <text evidence="2">Belongs to the eIF-2B gamma/epsilon subunits family.</text>
</comment>
<evidence type="ECO:0000259" key="10">
    <source>
        <dbReference type="Pfam" id="PF25087"/>
    </source>
</evidence>
<proteinExistence type="inferred from homology"/>
<feature type="region of interest" description="Disordered" evidence="9">
    <location>
        <begin position="484"/>
        <end position="557"/>
    </location>
</feature>
<name>A0A9Q9EPQ6_9PEZI</name>
<keyword evidence="12" id="KW-1185">Reference proteome</keyword>
<dbReference type="SUPFAM" id="SSF53448">
    <property type="entry name" value="Nucleotide-diphospho-sugar transferases"/>
    <property type="match status" value="1"/>
</dbReference>
<keyword evidence="3" id="KW-0963">Cytoplasm</keyword>
<evidence type="ECO:0000256" key="2">
    <source>
        <dbReference type="ARBA" id="ARBA00007878"/>
    </source>
</evidence>
<dbReference type="Pfam" id="PF25087">
    <property type="entry name" value="GMPPB_C"/>
    <property type="match status" value="1"/>
</dbReference>
<sequence length="557" mass="60477">MPHATVPSPGLQALILCGPGASLTTFTSNTKDSSKALIPIANRPMVWYPMDWCHRMGISDITLITPPESKPVLESALATNPALTSLPSPKADVIAPANLTHEDATGELLRQPEVQKAITSNFIILPCDLISELDGTRLIQQWMTLNPLSSTKRKGGLALFYPTQGLDWISHKKDETDFIATVPLEAPAVAPPHGSLRSNIETLVTTMPTDTLNDKVEDAKGIFELRASLSAKYGRVKLKMKHRDAHVYIFPKWVKEYAAKNTFESISEDVLGWWAKTQWQNGLAQKLSLDEVLGQTASSPDDLDNSQLEDDNVDAAALSSTNVSLPDKKPKASFASRVGKAAATAITTPHLDVPPLLAYVQPTPTATSPQALIRRIDTSHALLNVSLYLAKQQAHQLSHDHKVHPTAILEQQARVSQEDSLVAENVKLGMRSIVKESVIGANCDIGAYARLTRCLLMDGVTVGDGVQLVGCIIGRRAKIEGIKRLEPTEAPEGEKKKGKKQDDDDDKTRLTECEVAPGFVVEAGTEAKGEKLTAFEMAGSDEENDHGDDNDEDESEA</sequence>
<dbReference type="CDD" id="cd04652">
    <property type="entry name" value="LbH_eIF2B_gamma_C"/>
    <property type="match status" value="1"/>
</dbReference>
<evidence type="ECO:0000256" key="6">
    <source>
        <dbReference type="ARBA" id="ARBA00044196"/>
    </source>
</evidence>
<evidence type="ECO:0000256" key="3">
    <source>
        <dbReference type="ARBA" id="ARBA00022490"/>
    </source>
</evidence>
<dbReference type="Gene3D" id="3.90.550.10">
    <property type="entry name" value="Spore Coat Polysaccharide Biosynthesis Protein SpsA, Chain A"/>
    <property type="match status" value="1"/>
</dbReference>
<dbReference type="InterPro" id="IPR056729">
    <property type="entry name" value="GMPPB_C"/>
</dbReference>
<comment type="subunit">
    <text evidence="8">Component of the translation initiation factor 2B (eIF2B) complex which is a heterodecamer of two sets of five different subunits: alpha, beta, gamma, delta and epsilon. Subunits alpha, beta and delta comprise a regulatory subcomplex and subunits epsilon and gamma comprise a catalytic subcomplex. Within the complex, the hexameric regulatory complex resides at the center, with the two heterodimeric catalytic subcomplexes bound on opposite sides.</text>
</comment>
<dbReference type="OrthoDB" id="10250549at2759"/>
<feature type="compositionally biased region" description="Basic and acidic residues" evidence="9">
    <location>
        <begin position="484"/>
        <end position="512"/>
    </location>
</feature>
<evidence type="ECO:0000313" key="12">
    <source>
        <dbReference type="Proteomes" id="UP001056384"/>
    </source>
</evidence>
<organism evidence="11 12">
    <name type="scientific">Septoria linicola</name>
    <dbReference type="NCBI Taxonomy" id="215465"/>
    <lineage>
        <taxon>Eukaryota</taxon>
        <taxon>Fungi</taxon>
        <taxon>Dikarya</taxon>
        <taxon>Ascomycota</taxon>
        <taxon>Pezizomycotina</taxon>
        <taxon>Dothideomycetes</taxon>
        <taxon>Dothideomycetidae</taxon>
        <taxon>Mycosphaerellales</taxon>
        <taxon>Mycosphaerellaceae</taxon>
        <taxon>Septoria</taxon>
    </lineage>
</organism>
<dbReference type="InterPro" id="IPR029044">
    <property type="entry name" value="Nucleotide-diphossugar_trans"/>
</dbReference>
<keyword evidence="11" id="KW-0808">Transferase</keyword>
<evidence type="ECO:0000256" key="9">
    <source>
        <dbReference type="SAM" id="MobiDB-lite"/>
    </source>
</evidence>
<dbReference type="GO" id="GO:0005851">
    <property type="term" value="C:eukaryotic translation initiation factor 2B complex"/>
    <property type="evidence" value="ECO:0007669"/>
    <property type="project" value="TreeGrafter"/>
</dbReference>
<dbReference type="GO" id="GO:0003743">
    <property type="term" value="F:translation initiation factor activity"/>
    <property type="evidence" value="ECO:0007669"/>
    <property type="project" value="UniProtKB-KW"/>
</dbReference>
<dbReference type="PANTHER" id="PTHR45989">
    <property type="entry name" value="TRANSLATION INITIATION FACTOR EIF-2B SUBUNIT GAMMA"/>
    <property type="match status" value="1"/>
</dbReference>
<gene>
    <name evidence="11" type="ORF">Slin15195_G112630</name>
</gene>
<dbReference type="GO" id="GO:0005085">
    <property type="term" value="F:guanyl-nucleotide exchange factor activity"/>
    <property type="evidence" value="ECO:0007669"/>
    <property type="project" value="TreeGrafter"/>
</dbReference>
<evidence type="ECO:0000313" key="11">
    <source>
        <dbReference type="EMBL" id="USW57944.1"/>
    </source>
</evidence>
<reference evidence="11" key="1">
    <citation type="submission" date="2022-06" db="EMBL/GenBank/DDBJ databases">
        <title>Complete genome sequences of two strains of the flax pathogen Septoria linicola.</title>
        <authorList>
            <person name="Lapalu N."/>
            <person name="Simon A."/>
            <person name="Demenou B."/>
            <person name="Paumier D."/>
            <person name="Guillot M.-P."/>
            <person name="Gout L."/>
            <person name="Valade R."/>
        </authorList>
    </citation>
    <scope>NUCLEOTIDE SEQUENCE</scope>
    <source>
        <strain evidence="11">SE15195</strain>
    </source>
</reference>
<dbReference type="AlphaFoldDB" id="A0A9Q9EPQ6"/>
<evidence type="ECO:0000256" key="4">
    <source>
        <dbReference type="ARBA" id="ARBA00022540"/>
    </source>
</evidence>
<dbReference type="EMBL" id="CP099427">
    <property type="protein sequence ID" value="USW57944.1"/>
    <property type="molecule type" value="Genomic_DNA"/>
</dbReference>
<evidence type="ECO:0000256" key="8">
    <source>
        <dbReference type="ARBA" id="ARBA00046432"/>
    </source>
</evidence>
<feature type="domain" description="Mannose-1-phosphate guanyltransferase C-terminal" evidence="10">
    <location>
        <begin position="418"/>
        <end position="486"/>
    </location>
</feature>
<keyword evidence="4" id="KW-0396">Initiation factor</keyword>
<accession>A0A9Q9EPQ6</accession>
<comment type="subcellular location">
    <subcellularLocation>
        <location evidence="1">Cytoplasm</location>
        <location evidence="1">Cytosol</location>
    </subcellularLocation>
</comment>
<protein>
    <recommendedName>
        <fullName evidence="6">Translation initiation factor eIF2B subunit gamma</fullName>
    </recommendedName>
    <alternativeName>
        <fullName evidence="7">eIF2B GDP-GTP exchange factor subunit gamma</fullName>
    </alternativeName>
</protein>
<dbReference type="GO" id="GO:0005829">
    <property type="term" value="C:cytosol"/>
    <property type="evidence" value="ECO:0007669"/>
    <property type="project" value="UniProtKB-SubCell"/>
</dbReference>
<dbReference type="Gene3D" id="2.160.10.10">
    <property type="entry name" value="Hexapeptide repeat proteins"/>
    <property type="match status" value="1"/>
</dbReference>
<evidence type="ECO:0000256" key="1">
    <source>
        <dbReference type="ARBA" id="ARBA00004514"/>
    </source>
</evidence>
<dbReference type="PANTHER" id="PTHR45989:SF1">
    <property type="entry name" value="TRANSLATION INITIATION FACTOR EIF-2B SUBUNIT GAMMA"/>
    <property type="match status" value="1"/>
</dbReference>
<dbReference type="InterPro" id="IPR051960">
    <property type="entry name" value="eIF2B_gamma"/>
</dbReference>
<evidence type="ECO:0000256" key="7">
    <source>
        <dbReference type="ARBA" id="ARBA00044229"/>
    </source>
</evidence>
<keyword evidence="5" id="KW-0648">Protein biosynthesis</keyword>
<evidence type="ECO:0000256" key="5">
    <source>
        <dbReference type="ARBA" id="ARBA00022917"/>
    </source>
</evidence>
<feature type="compositionally biased region" description="Acidic residues" evidence="9">
    <location>
        <begin position="539"/>
        <end position="557"/>
    </location>
</feature>
<dbReference type="GO" id="GO:0016740">
    <property type="term" value="F:transferase activity"/>
    <property type="evidence" value="ECO:0007669"/>
    <property type="project" value="UniProtKB-KW"/>
</dbReference>
<dbReference type="GO" id="GO:0002183">
    <property type="term" value="P:cytoplasmic translational initiation"/>
    <property type="evidence" value="ECO:0007669"/>
    <property type="project" value="TreeGrafter"/>
</dbReference>